<accession>A0A5A5TZX1</accession>
<name>A0A5A5TZX1_LEUCI</name>
<dbReference type="PROSITE" id="PS00552">
    <property type="entry name" value="HTH_MERR_1"/>
    <property type="match status" value="1"/>
</dbReference>
<sequence length="107" mass="12466">MVKTYSISEIATLTRLSAPTLRYYESIGLIHPVRNEANYRIFTDQDIRWLTFIKRAKATGMPLSKIITYAQLRKQGNSTIAARINLLRQQEQLLRSEKAKIQQHIDF</sequence>
<dbReference type="InterPro" id="IPR009061">
    <property type="entry name" value="DNA-bd_dom_put_sf"/>
</dbReference>
<dbReference type="InterPro" id="IPR047057">
    <property type="entry name" value="MerR_fam"/>
</dbReference>
<gene>
    <name evidence="6" type="primary">rmeD_2</name>
    <name evidence="6" type="ORF">LCIT_14790</name>
</gene>
<reference evidence="6 7" key="1">
    <citation type="submission" date="2019-04" db="EMBL/GenBank/DDBJ databases">
        <title>A pseudo-fructophilic Leuconostoc citreum strain F192-5 isolated from peel of satsuma mandarin: the first report for isolation and characterization of strain-dependent fructophilic-like characteristics.</title>
        <authorList>
            <person name="Maeno S."/>
            <person name="Tanizawa Y."/>
            <person name="Kajikawa A."/>
            <person name="Kanesaki Y."/>
            <person name="Kubota E."/>
            <person name="Arita M."/>
            <person name="Leon D."/>
            <person name="Endo A."/>
        </authorList>
    </citation>
    <scope>NUCLEOTIDE SEQUENCE [LARGE SCALE GENOMIC DNA]</scope>
    <source>
        <strain evidence="6 7">F192-5</strain>
    </source>
</reference>
<dbReference type="SUPFAM" id="SSF46955">
    <property type="entry name" value="Putative DNA-binding domain"/>
    <property type="match status" value="1"/>
</dbReference>
<dbReference type="PROSITE" id="PS50937">
    <property type="entry name" value="HTH_MERR_2"/>
    <property type="match status" value="1"/>
</dbReference>
<feature type="domain" description="HTH merR-type" evidence="5">
    <location>
        <begin position="4"/>
        <end position="72"/>
    </location>
</feature>
<dbReference type="PANTHER" id="PTHR30204">
    <property type="entry name" value="REDOX-CYCLING DRUG-SENSING TRANSCRIPTIONAL ACTIVATOR SOXR"/>
    <property type="match status" value="1"/>
</dbReference>
<evidence type="ECO:0000313" key="7">
    <source>
        <dbReference type="Proteomes" id="UP000323274"/>
    </source>
</evidence>
<dbReference type="PANTHER" id="PTHR30204:SF69">
    <property type="entry name" value="MERR-FAMILY TRANSCRIPTIONAL REGULATOR"/>
    <property type="match status" value="1"/>
</dbReference>
<dbReference type="GO" id="GO:0003700">
    <property type="term" value="F:DNA-binding transcription factor activity"/>
    <property type="evidence" value="ECO:0007669"/>
    <property type="project" value="InterPro"/>
</dbReference>
<organism evidence="6 7">
    <name type="scientific">Leuconostoc citreum</name>
    <dbReference type="NCBI Taxonomy" id="33964"/>
    <lineage>
        <taxon>Bacteria</taxon>
        <taxon>Bacillati</taxon>
        <taxon>Bacillota</taxon>
        <taxon>Bacilli</taxon>
        <taxon>Lactobacillales</taxon>
        <taxon>Lactobacillaceae</taxon>
        <taxon>Leuconostoc</taxon>
    </lineage>
</organism>
<dbReference type="RefSeq" id="WP_149334584.1">
    <property type="nucleotide sequence ID" value="NZ_BJJW01000009.1"/>
</dbReference>
<evidence type="ECO:0000259" key="5">
    <source>
        <dbReference type="PROSITE" id="PS50937"/>
    </source>
</evidence>
<dbReference type="GO" id="GO:0003677">
    <property type="term" value="F:DNA binding"/>
    <property type="evidence" value="ECO:0007669"/>
    <property type="project" value="UniProtKB-KW"/>
</dbReference>
<dbReference type="SMART" id="SM00422">
    <property type="entry name" value="HTH_MERR"/>
    <property type="match status" value="1"/>
</dbReference>
<evidence type="ECO:0000256" key="2">
    <source>
        <dbReference type="ARBA" id="ARBA00023015"/>
    </source>
</evidence>
<keyword evidence="2" id="KW-0805">Transcription regulation</keyword>
<dbReference type="InterPro" id="IPR000551">
    <property type="entry name" value="MerR-type_HTH_dom"/>
</dbReference>
<evidence type="ECO:0000256" key="1">
    <source>
        <dbReference type="ARBA" id="ARBA00022491"/>
    </source>
</evidence>
<dbReference type="CDD" id="cd01109">
    <property type="entry name" value="HTH_YyaN"/>
    <property type="match status" value="1"/>
</dbReference>
<evidence type="ECO:0000256" key="3">
    <source>
        <dbReference type="ARBA" id="ARBA00023125"/>
    </source>
</evidence>
<dbReference type="AlphaFoldDB" id="A0A5A5TZX1"/>
<comment type="caution">
    <text evidence="6">The sequence shown here is derived from an EMBL/GenBank/DDBJ whole genome shotgun (WGS) entry which is preliminary data.</text>
</comment>
<dbReference type="Pfam" id="PF13411">
    <property type="entry name" value="MerR_1"/>
    <property type="match status" value="1"/>
</dbReference>
<protein>
    <submittedName>
        <fullName evidence="6">Transcriptional regulator</fullName>
    </submittedName>
</protein>
<dbReference type="Proteomes" id="UP000323274">
    <property type="component" value="Unassembled WGS sequence"/>
</dbReference>
<keyword evidence="3" id="KW-0238">DNA-binding</keyword>
<dbReference type="Gene3D" id="1.10.1660.10">
    <property type="match status" value="1"/>
</dbReference>
<dbReference type="PRINTS" id="PR00040">
    <property type="entry name" value="HTHMERR"/>
</dbReference>
<evidence type="ECO:0000313" key="6">
    <source>
        <dbReference type="EMBL" id="GDZ84237.1"/>
    </source>
</evidence>
<proteinExistence type="predicted"/>
<dbReference type="EMBL" id="BJJW01000009">
    <property type="protein sequence ID" value="GDZ84237.1"/>
    <property type="molecule type" value="Genomic_DNA"/>
</dbReference>
<evidence type="ECO:0000256" key="4">
    <source>
        <dbReference type="ARBA" id="ARBA00023163"/>
    </source>
</evidence>
<keyword evidence="1" id="KW-0678">Repressor</keyword>
<keyword evidence="4" id="KW-0804">Transcription</keyword>